<feature type="transmembrane region" description="Helical" evidence="7">
    <location>
        <begin position="283"/>
        <end position="304"/>
    </location>
</feature>
<feature type="transmembrane region" description="Helical" evidence="7">
    <location>
        <begin position="170"/>
        <end position="195"/>
    </location>
</feature>
<keyword evidence="4 7" id="KW-0812">Transmembrane</keyword>
<dbReference type="EMBL" id="VXPY01000119">
    <property type="protein sequence ID" value="MYD91858.1"/>
    <property type="molecule type" value="Genomic_DNA"/>
</dbReference>
<evidence type="ECO:0000256" key="4">
    <source>
        <dbReference type="ARBA" id="ARBA00022692"/>
    </source>
</evidence>
<sequence>MASISTTSSTQPRLRIWQRLSFEETVFGWLFILPAVLGLILFQLGPVLVSMGLSFTEYDIINRPTWNGVENYTRLFQDDLWIKSIQVTLKYVVIYVPAALIFAYLVALLMSGRIRGISAWRTMWYLPSIVPSVAAAAVWRWGLHPEFGPINFPLKVLGLPAPRWLADPDWIVPSIVFISLWSLGNSVLIFLASITGVPRSFYEAAEVDGAGIWRQFTTITLPLTSSIIFFQLIITVINSFQVFTSAFILFGSNAAGSVAGPGNAALFYMLYMYRNAFGYFRNGYASAMAWLLFLTVAILTFILFKTQNRWVYYEAGDDNE</sequence>
<dbReference type="PANTHER" id="PTHR30193">
    <property type="entry name" value="ABC TRANSPORTER PERMEASE PROTEIN"/>
    <property type="match status" value="1"/>
</dbReference>
<feature type="transmembrane region" description="Helical" evidence="7">
    <location>
        <begin position="216"/>
        <end position="240"/>
    </location>
</feature>
<dbReference type="InterPro" id="IPR035906">
    <property type="entry name" value="MetI-like_sf"/>
</dbReference>
<dbReference type="PANTHER" id="PTHR30193:SF1">
    <property type="entry name" value="ABC TRANSPORTER PERMEASE PROTEIN YESP-RELATED"/>
    <property type="match status" value="1"/>
</dbReference>
<dbReference type="AlphaFoldDB" id="A0A6B1DXA0"/>
<evidence type="ECO:0000256" key="5">
    <source>
        <dbReference type="ARBA" id="ARBA00022989"/>
    </source>
</evidence>
<evidence type="ECO:0000313" key="9">
    <source>
        <dbReference type="EMBL" id="MYD91858.1"/>
    </source>
</evidence>
<feature type="transmembrane region" description="Helical" evidence="7">
    <location>
        <begin position="91"/>
        <end position="110"/>
    </location>
</feature>
<protein>
    <submittedName>
        <fullName evidence="9">Sugar ABC transporter permease</fullName>
    </submittedName>
</protein>
<keyword evidence="6 7" id="KW-0472">Membrane</keyword>
<comment type="caution">
    <text evidence="9">The sequence shown here is derived from an EMBL/GenBank/DDBJ whole genome shotgun (WGS) entry which is preliminary data.</text>
</comment>
<dbReference type="SUPFAM" id="SSF160964">
    <property type="entry name" value="MalF N-terminal region-like"/>
    <property type="match status" value="1"/>
</dbReference>
<keyword evidence="5 7" id="KW-1133">Transmembrane helix</keyword>
<dbReference type="Pfam" id="PF00528">
    <property type="entry name" value="BPD_transp_1"/>
    <property type="match status" value="1"/>
</dbReference>
<evidence type="ECO:0000259" key="8">
    <source>
        <dbReference type="PROSITE" id="PS50928"/>
    </source>
</evidence>
<feature type="domain" description="ABC transmembrane type-1" evidence="8">
    <location>
        <begin position="85"/>
        <end position="303"/>
    </location>
</feature>
<evidence type="ECO:0000256" key="2">
    <source>
        <dbReference type="ARBA" id="ARBA00022448"/>
    </source>
</evidence>
<feature type="transmembrane region" description="Helical" evidence="7">
    <location>
        <begin position="122"/>
        <end position="142"/>
    </location>
</feature>
<proteinExistence type="inferred from homology"/>
<name>A0A6B1DXA0_9CHLR</name>
<comment type="subcellular location">
    <subcellularLocation>
        <location evidence="1 7">Cell membrane</location>
        <topology evidence="1 7">Multi-pass membrane protein</topology>
    </subcellularLocation>
</comment>
<evidence type="ECO:0000256" key="7">
    <source>
        <dbReference type="RuleBase" id="RU363032"/>
    </source>
</evidence>
<keyword evidence="3" id="KW-1003">Cell membrane</keyword>
<dbReference type="SUPFAM" id="SSF161098">
    <property type="entry name" value="MetI-like"/>
    <property type="match status" value="1"/>
</dbReference>
<evidence type="ECO:0000256" key="3">
    <source>
        <dbReference type="ARBA" id="ARBA00022475"/>
    </source>
</evidence>
<dbReference type="Gene3D" id="1.10.3720.10">
    <property type="entry name" value="MetI-like"/>
    <property type="match status" value="1"/>
</dbReference>
<accession>A0A6B1DXA0</accession>
<feature type="transmembrane region" description="Helical" evidence="7">
    <location>
        <begin position="26"/>
        <end position="49"/>
    </location>
</feature>
<reference evidence="9" key="1">
    <citation type="submission" date="2019-09" db="EMBL/GenBank/DDBJ databases">
        <title>Characterisation of the sponge microbiome using genome-centric metagenomics.</title>
        <authorList>
            <person name="Engelberts J.P."/>
            <person name="Robbins S.J."/>
            <person name="De Goeij J.M."/>
            <person name="Aranda M."/>
            <person name="Bell S.C."/>
            <person name="Webster N.S."/>
        </authorList>
    </citation>
    <scope>NUCLEOTIDE SEQUENCE</scope>
    <source>
        <strain evidence="9">SB0662_bin_9</strain>
    </source>
</reference>
<evidence type="ECO:0000256" key="1">
    <source>
        <dbReference type="ARBA" id="ARBA00004651"/>
    </source>
</evidence>
<dbReference type="PROSITE" id="PS50928">
    <property type="entry name" value="ABC_TM1"/>
    <property type="match status" value="1"/>
</dbReference>
<feature type="transmembrane region" description="Helical" evidence="7">
    <location>
        <begin position="246"/>
        <end position="271"/>
    </location>
</feature>
<evidence type="ECO:0000256" key="6">
    <source>
        <dbReference type="ARBA" id="ARBA00023136"/>
    </source>
</evidence>
<dbReference type="InterPro" id="IPR051393">
    <property type="entry name" value="ABC_transporter_permease"/>
</dbReference>
<dbReference type="CDD" id="cd06261">
    <property type="entry name" value="TM_PBP2"/>
    <property type="match status" value="1"/>
</dbReference>
<comment type="similarity">
    <text evidence="7">Belongs to the binding-protein-dependent transport system permease family.</text>
</comment>
<dbReference type="GO" id="GO:0055085">
    <property type="term" value="P:transmembrane transport"/>
    <property type="evidence" value="ECO:0007669"/>
    <property type="project" value="InterPro"/>
</dbReference>
<gene>
    <name evidence="9" type="ORF">F4Y08_16265</name>
</gene>
<organism evidence="9">
    <name type="scientific">Caldilineaceae bacterium SB0662_bin_9</name>
    <dbReference type="NCBI Taxonomy" id="2605258"/>
    <lineage>
        <taxon>Bacteria</taxon>
        <taxon>Bacillati</taxon>
        <taxon>Chloroflexota</taxon>
        <taxon>Caldilineae</taxon>
        <taxon>Caldilineales</taxon>
        <taxon>Caldilineaceae</taxon>
    </lineage>
</organism>
<dbReference type="GO" id="GO:0005886">
    <property type="term" value="C:plasma membrane"/>
    <property type="evidence" value="ECO:0007669"/>
    <property type="project" value="UniProtKB-SubCell"/>
</dbReference>
<dbReference type="InterPro" id="IPR000515">
    <property type="entry name" value="MetI-like"/>
</dbReference>
<keyword evidence="2 7" id="KW-0813">Transport</keyword>